<accession>A0A914PW44</accession>
<name>A0A914PW44_9BILA</name>
<keyword evidence="1" id="KW-1185">Reference proteome</keyword>
<reference evidence="2" key="1">
    <citation type="submission" date="2022-11" db="UniProtKB">
        <authorList>
            <consortium name="WormBaseParasite"/>
        </authorList>
    </citation>
    <scope>IDENTIFICATION</scope>
</reference>
<evidence type="ECO:0000313" key="2">
    <source>
        <dbReference type="WBParaSite" id="PDA_v2.g23007.t1"/>
    </source>
</evidence>
<sequence length="240" mass="27888">MGSIRKRIMPDEEKRMWLWIYNNLKTENKDAYLSCGLQIWNQYIEFYGITDRTAHCYATRFRKIMKPSIIACQLKPSQIEFIIKKNEWNVTPSQQLLLQKMLADEKALEDGNISGYISEQSSNDETMIKEEKFVADPSASNQDAPSTSEMVEKSDVEIKKEPIIVQSSRRSKRCSNKILNYNEKFLSRRSYDSANSSTSFNSSSLSETPCTSINIEQKIEGTFLRKYSYKILLFRTFKSI</sequence>
<proteinExistence type="predicted"/>
<dbReference type="WBParaSite" id="PDA_v2.g23007.t1">
    <property type="protein sequence ID" value="PDA_v2.g23007.t1"/>
    <property type="gene ID" value="PDA_v2.g23007"/>
</dbReference>
<evidence type="ECO:0000313" key="1">
    <source>
        <dbReference type="Proteomes" id="UP000887578"/>
    </source>
</evidence>
<protein>
    <submittedName>
        <fullName evidence="2">Uncharacterized protein</fullName>
    </submittedName>
</protein>
<dbReference type="AlphaFoldDB" id="A0A914PW44"/>
<organism evidence="1 2">
    <name type="scientific">Panagrolaimus davidi</name>
    <dbReference type="NCBI Taxonomy" id="227884"/>
    <lineage>
        <taxon>Eukaryota</taxon>
        <taxon>Metazoa</taxon>
        <taxon>Ecdysozoa</taxon>
        <taxon>Nematoda</taxon>
        <taxon>Chromadorea</taxon>
        <taxon>Rhabditida</taxon>
        <taxon>Tylenchina</taxon>
        <taxon>Panagrolaimomorpha</taxon>
        <taxon>Panagrolaimoidea</taxon>
        <taxon>Panagrolaimidae</taxon>
        <taxon>Panagrolaimus</taxon>
    </lineage>
</organism>
<dbReference type="Proteomes" id="UP000887578">
    <property type="component" value="Unplaced"/>
</dbReference>